<evidence type="ECO:0000313" key="3">
    <source>
        <dbReference type="EMBL" id="MBF9127998.1"/>
    </source>
</evidence>
<comment type="caution">
    <text evidence="3">The sequence shown here is derived from an EMBL/GenBank/DDBJ whole genome shotgun (WGS) entry which is preliminary data.</text>
</comment>
<name>A0ABS0GP83_9ACTN</name>
<dbReference type="InterPro" id="IPR015943">
    <property type="entry name" value="WD40/YVTN_repeat-like_dom_sf"/>
</dbReference>
<evidence type="ECO:0000256" key="2">
    <source>
        <dbReference type="SAM" id="MobiDB-lite"/>
    </source>
</evidence>
<dbReference type="RefSeq" id="WP_196199664.1">
    <property type="nucleotide sequence ID" value="NZ_JADPUN010000051.1"/>
</dbReference>
<dbReference type="InterPro" id="IPR011047">
    <property type="entry name" value="Quinoprotein_ADH-like_sf"/>
</dbReference>
<feature type="compositionally biased region" description="Polar residues" evidence="2">
    <location>
        <begin position="1"/>
        <end position="11"/>
    </location>
</feature>
<keyword evidence="1" id="KW-0853">WD repeat</keyword>
<dbReference type="EMBL" id="JADPUN010000051">
    <property type="protein sequence ID" value="MBF9127998.1"/>
    <property type="molecule type" value="Genomic_DNA"/>
</dbReference>
<feature type="repeat" description="WD" evidence="1">
    <location>
        <begin position="16"/>
        <end position="48"/>
    </location>
</feature>
<proteinExistence type="predicted"/>
<feature type="region of interest" description="Disordered" evidence="2">
    <location>
        <begin position="1"/>
        <end position="20"/>
    </location>
</feature>
<gene>
    <name evidence="3" type="ORF">I0C86_03165</name>
</gene>
<keyword evidence="4" id="KW-1185">Reference proteome</keyword>
<sequence length="85" mass="9307">MRLWNPTNSKPIGSPLTGHTDDVNAVVFSPDAQRLATTSNDKTVRLWSPELHVDPVRSLCEQAGEISHQEWASYAAGELFVGICS</sequence>
<organism evidence="3 4">
    <name type="scientific">Plantactinospora alkalitolerans</name>
    <dbReference type="NCBI Taxonomy" id="2789879"/>
    <lineage>
        <taxon>Bacteria</taxon>
        <taxon>Bacillati</taxon>
        <taxon>Actinomycetota</taxon>
        <taxon>Actinomycetes</taxon>
        <taxon>Micromonosporales</taxon>
        <taxon>Micromonosporaceae</taxon>
        <taxon>Plantactinospora</taxon>
    </lineage>
</organism>
<evidence type="ECO:0000256" key="1">
    <source>
        <dbReference type="PROSITE-ProRule" id="PRU00221"/>
    </source>
</evidence>
<dbReference type="InterPro" id="IPR001680">
    <property type="entry name" value="WD40_rpt"/>
</dbReference>
<reference evidence="3 4" key="1">
    <citation type="submission" date="2020-11" db="EMBL/GenBank/DDBJ databases">
        <title>A novel isolate from a Black sea contaminated sediment with potential to produce alkanes: Plantactinospora alkalitolerans sp. nov.</title>
        <authorList>
            <person name="Carro L."/>
            <person name="Veyisoglu A."/>
            <person name="Guven K."/>
            <person name="Schumann P."/>
            <person name="Klenk H.-P."/>
            <person name="Sahin N."/>
        </authorList>
    </citation>
    <scope>NUCLEOTIDE SEQUENCE [LARGE SCALE GENOMIC DNA]</scope>
    <source>
        <strain evidence="3 4">S1510</strain>
    </source>
</reference>
<dbReference type="Pfam" id="PF00400">
    <property type="entry name" value="WD40"/>
    <property type="match status" value="1"/>
</dbReference>
<dbReference type="PROSITE" id="PS50294">
    <property type="entry name" value="WD_REPEATS_REGION"/>
    <property type="match status" value="1"/>
</dbReference>
<dbReference type="SMART" id="SM00320">
    <property type="entry name" value="WD40"/>
    <property type="match status" value="1"/>
</dbReference>
<dbReference type="SUPFAM" id="SSF50998">
    <property type="entry name" value="Quinoprotein alcohol dehydrogenase-like"/>
    <property type="match status" value="1"/>
</dbReference>
<accession>A0ABS0GP83</accession>
<protein>
    <submittedName>
        <fullName evidence="3">Uncharacterized protein</fullName>
    </submittedName>
</protein>
<dbReference type="Proteomes" id="UP000638560">
    <property type="component" value="Unassembled WGS sequence"/>
</dbReference>
<dbReference type="PROSITE" id="PS50082">
    <property type="entry name" value="WD_REPEATS_2"/>
    <property type="match status" value="1"/>
</dbReference>
<dbReference type="Gene3D" id="2.130.10.10">
    <property type="entry name" value="YVTN repeat-like/Quinoprotein amine dehydrogenase"/>
    <property type="match status" value="1"/>
</dbReference>
<evidence type="ECO:0000313" key="4">
    <source>
        <dbReference type="Proteomes" id="UP000638560"/>
    </source>
</evidence>